<evidence type="ECO:0000313" key="1">
    <source>
        <dbReference type="EMBL" id="OIR14885.1"/>
    </source>
</evidence>
<sequence>MSIDSISSKTTPLQPGDALNFRKARADFQALSSALQSNDLTGAQQDFASLEKDAPDLASAVSSAPSVSGTTPLDSFKALSSSLQTGDLAGAKAAMNALQQNIASDTVMHHGHHHHKAYAATAANAAASGQLAGVAGVAPASSGSSLNASA</sequence>
<proteinExistence type="predicted"/>
<comment type="caution">
    <text evidence="1">The sequence shown here is derived from an EMBL/GenBank/DDBJ whole genome shotgun (WGS) entry which is preliminary data.</text>
</comment>
<organism evidence="1">
    <name type="scientific">mine drainage metagenome</name>
    <dbReference type="NCBI Taxonomy" id="410659"/>
    <lineage>
        <taxon>unclassified sequences</taxon>
        <taxon>metagenomes</taxon>
        <taxon>ecological metagenomes</taxon>
    </lineage>
</organism>
<gene>
    <name evidence="1" type="ORF">GALL_40010</name>
</gene>
<accession>A0A1J5TEX7</accession>
<protein>
    <submittedName>
        <fullName evidence="1">Uncharacterized protein</fullName>
    </submittedName>
</protein>
<name>A0A1J5TEX7_9ZZZZ</name>
<dbReference type="AlphaFoldDB" id="A0A1J5TEX7"/>
<reference evidence="1" key="1">
    <citation type="submission" date="2016-10" db="EMBL/GenBank/DDBJ databases">
        <title>Sequence of Gallionella enrichment culture.</title>
        <authorList>
            <person name="Poehlein A."/>
            <person name="Muehling M."/>
            <person name="Daniel R."/>
        </authorList>
    </citation>
    <scope>NUCLEOTIDE SEQUENCE</scope>
</reference>
<dbReference type="EMBL" id="MLJW01000010">
    <property type="protein sequence ID" value="OIR14885.1"/>
    <property type="molecule type" value="Genomic_DNA"/>
</dbReference>